<name>A0AAD3TD41_NEPGR</name>
<proteinExistence type="predicted"/>
<protein>
    <recommendedName>
        <fullName evidence="1">Uroporphyrinogen decarboxylase (URO-D) domain-containing protein</fullName>
    </recommendedName>
</protein>
<dbReference type="Gene3D" id="3.20.20.210">
    <property type="match status" value="2"/>
</dbReference>
<dbReference type="InterPro" id="IPR038071">
    <property type="entry name" value="UROD/MetE-like_sf"/>
</dbReference>
<dbReference type="GO" id="GO:0004853">
    <property type="term" value="F:uroporphyrinogen decarboxylase activity"/>
    <property type="evidence" value="ECO:0007669"/>
    <property type="project" value="InterPro"/>
</dbReference>
<dbReference type="EMBL" id="BSYO01000032">
    <property type="protein sequence ID" value="GMH27053.1"/>
    <property type="molecule type" value="Genomic_DNA"/>
</dbReference>
<dbReference type="PANTHER" id="PTHR21091:SF167">
    <property type="entry name" value="UROPORPHYRINOGEN DECARBOXYLASE 1, CHLOROPLASTIC"/>
    <property type="match status" value="1"/>
</dbReference>
<dbReference type="GO" id="GO:0006779">
    <property type="term" value="P:porphyrin-containing compound biosynthetic process"/>
    <property type="evidence" value="ECO:0007669"/>
    <property type="project" value="InterPro"/>
</dbReference>
<feature type="domain" description="Uroporphyrinogen decarboxylase (URO-D)" evidence="1">
    <location>
        <begin position="267"/>
        <end position="326"/>
    </location>
</feature>
<dbReference type="Proteomes" id="UP001279734">
    <property type="component" value="Unassembled WGS sequence"/>
</dbReference>
<evidence type="ECO:0000313" key="3">
    <source>
        <dbReference type="Proteomes" id="UP001279734"/>
    </source>
</evidence>
<dbReference type="InterPro" id="IPR000257">
    <property type="entry name" value="Uroporphyrinogen_deCOase"/>
</dbReference>
<feature type="domain" description="Uroporphyrinogen decarboxylase (URO-D)" evidence="1">
    <location>
        <begin position="118"/>
        <end position="265"/>
    </location>
</feature>
<reference evidence="2" key="1">
    <citation type="submission" date="2023-05" db="EMBL/GenBank/DDBJ databases">
        <title>Nepenthes gracilis genome sequencing.</title>
        <authorList>
            <person name="Fukushima K."/>
        </authorList>
    </citation>
    <scope>NUCLEOTIDE SEQUENCE</scope>
    <source>
        <strain evidence="2">SING2019-196</strain>
    </source>
</reference>
<dbReference type="AlphaFoldDB" id="A0AAD3TD41"/>
<dbReference type="SUPFAM" id="SSF51726">
    <property type="entry name" value="UROD/MetE-like"/>
    <property type="match status" value="2"/>
</dbReference>
<evidence type="ECO:0000259" key="1">
    <source>
        <dbReference type="Pfam" id="PF01208"/>
    </source>
</evidence>
<keyword evidence="3" id="KW-1185">Reference proteome</keyword>
<evidence type="ECO:0000313" key="2">
    <source>
        <dbReference type="EMBL" id="GMH27053.1"/>
    </source>
</evidence>
<comment type="caution">
    <text evidence="2">The sequence shown here is derived from an EMBL/GenBank/DDBJ whole genome shotgun (WGS) entry which is preliminary data.</text>
</comment>
<organism evidence="2 3">
    <name type="scientific">Nepenthes gracilis</name>
    <name type="common">Slender pitcher plant</name>
    <dbReference type="NCBI Taxonomy" id="150966"/>
    <lineage>
        <taxon>Eukaryota</taxon>
        <taxon>Viridiplantae</taxon>
        <taxon>Streptophyta</taxon>
        <taxon>Embryophyta</taxon>
        <taxon>Tracheophyta</taxon>
        <taxon>Spermatophyta</taxon>
        <taxon>Magnoliopsida</taxon>
        <taxon>eudicotyledons</taxon>
        <taxon>Gunneridae</taxon>
        <taxon>Pentapetalae</taxon>
        <taxon>Caryophyllales</taxon>
        <taxon>Nepenthaceae</taxon>
        <taxon>Nepenthes</taxon>
    </lineage>
</organism>
<accession>A0AAD3TD41</accession>
<sequence length="328" mass="36940">MLIKGVLHKHENLRFLPQRRPISGDDLTLLPAGVATECSSPRRATFVPEVLVENAIVIVMLVEDHLRLQSKLHRGKTTLTLHMIAVARTLEENVMLLEAEHTFDAAYPKPLCGEIEDPRLVEAAREDPVNQPPAWMMCQAGRNMAAYRKLAEKYPSFRERSKITDLIVEISLQPWAVFRPDRVIIFSDILTPLPAIGVPFDIEEVRGPVIHSTLRTKNELKALHSINFEKLHFVGESLRILCHEVGEQAVVFDFVGAPWTIVAYIEQAAVFGFVGSPWTIAAYIVKGGSTRTYTVIKRMCYAAPHVLKQPLLHLMEAISSYNEHVILD</sequence>
<dbReference type="Pfam" id="PF01208">
    <property type="entry name" value="URO-D"/>
    <property type="match status" value="2"/>
</dbReference>
<dbReference type="PANTHER" id="PTHR21091">
    <property type="entry name" value="METHYLTETRAHYDROFOLATE:HOMOCYSTEINE METHYLTRANSFERASE RELATED"/>
    <property type="match status" value="1"/>
</dbReference>
<gene>
    <name evidence="2" type="ORF">Nepgr_028896</name>
</gene>